<dbReference type="PROSITE" id="PS50888">
    <property type="entry name" value="BHLH"/>
    <property type="match status" value="1"/>
</dbReference>
<evidence type="ECO:0000259" key="5">
    <source>
        <dbReference type="PROSITE" id="PS50888"/>
    </source>
</evidence>
<name>A0A6P8IC98_ACTTE</name>
<dbReference type="RefSeq" id="XP_031562585.1">
    <property type="nucleotide sequence ID" value="XM_031706725.1"/>
</dbReference>
<protein>
    <submittedName>
        <fullName evidence="7">Enhancer of split m7 protein-like isoform X1</fullName>
    </submittedName>
</protein>
<dbReference type="KEGG" id="aten:116298319"/>
<dbReference type="PANTHER" id="PTHR10985">
    <property type="entry name" value="BASIC HELIX-LOOP-HELIX TRANSCRIPTION FACTOR, HES-RELATED"/>
    <property type="match status" value="1"/>
</dbReference>
<accession>A0A6P8IC98</accession>
<keyword evidence="6" id="KW-1185">Reference proteome</keyword>
<reference evidence="7" key="1">
    <citation type="submission" date="2025-08" db="UniProtKB">
        <authorList>
            <consortium name="RefSeq"/>
        </authorList>
    </citation>
    <scope>IDENTIFICATION</scope>
    <source>
        <tissue evidence="7">Tentacle</tissue>
    </source>
</reference>
<evidence type="ECO:0000256" key="1">
    <source>
        <dbReference type="ARBA" id="ARBA00004123"/>
    </source>
</evidence>
<evidence type="ECO:0000256" key="3">
    <source>
        <dbReference type="ARBA" id="ARBA00023163"/>
    </source>
</evidence>
<dbReference type="AlphaFoldDB" id="A0A6P8IC98"/>
<keyword evidence="4" id="KW-0539">Nucleus</keyword>
<evidence type="ECO:0000313" key="7">
    <source>
        <dbReference type="RefSeq" id="XP_031562585.1"/>
    </source>
</evidence>
<dbReference type="GO" id="GO:0005634">
    <property type="term" value="C:nucleus"/>
    <property type="evidence" value="ECO:0007669"/>
    <property type="project" value="UniProtKB-SubCell"/>
</dbReference>
<dbReference type="InterPro" id="IPR036638">
    <property type="entry name" value="HLH_DNA-bd_sf"/>
</dbReference>
<feature type="domain" description="BHLH" evidence="5">
    <location>
        <begin position="13"/>
        <end position="75"/>
    </location>
</feature>
<evidence type="ECO:0000256" key="2">
    <source>
        <dbReference type="ARBA" id="ARBA00023015"/>
    </source>
</evidence>
<dbReference type="InterPro" id="IPR050370">
    <property type="entry name" value="HES_HEY"/>
</dbReference>
<sequence>MVDKVTKRSRIQSKKSIKHLLERQRRARINYSLSELKNLVLSAIHQGNPQVDLNGTEKMEKAEILELTVNYIKAIKGHTNPDLDITEVWKSEDKNFLRKRGMGCYECYGEAERAKVKKPKRSVSHTYFPAYETGALSSVNCHIAQCSLCNPCMDGKMCSWYASAMYGVTTPPPSPLIDCSTPYDERTECSATMTTSLSPHSVCTTVTGQVWRPWLK</sequence>
<dbReference type="GO" id="GO:0046983">
    <property type="term" value="F:protein dimerization activity"/>
    <property type="evidence" value="ECO:0007669"/>
    <property type="project" value="InterPro"/>
</dbReference>
<keyword evidence="2" id="KW-0805">Transcription regulation</keyword>
<comment type="subcellular location">
    <subcellularLocation>
        <location evidence="1">Nucleus</location>
    </subcellularLocation>
</comment>
<dbReference type="InterPro" id="IPR011598">
    <property type="entry name" value="bHLH_dom"/>
</dbReference>
<dbReference type="Gene3D" id="4.10.280.10">
    <property type="entry name" value="Helix-loop-helix DNA-binding domain"/>
    <property type="match status" value="1"/>
</dbReference>
<dbReference type="InParanoid" id="A0A6P8IC98"/>
<proteinExistence type="predicted"/>
<keyword evidence="3" id="KW-0804">Transcription</keyword>
<dbReference type="OrthoDB" id="6085656at2759"/>
<dbReference type="Proteomes" id="UP000515163">
    <property type="component" value="Unplaced"/>
</dbReference>
<evidence type="ECO:0000256" key="4">
    <source>
        <dbReference type="ARBA" id="ARBA00023242"/>
    </source>
</evidence>
<dbReference type="GeneID" id="116298319"/>
<dbReference type="SMART" id="SM00353">
    <property type="entry name" value="HLH"/>
    <property type="match status" value="1"/>
</dbReference>
<organism evidence="6 7">
    <name type="scientific">Actinia tenebrosa</name>
    <name type="common">Australian red waratah sea anemone</name>
    <dbReference type="NCBI Taxonomy" id="6105"/>
    <lineage>
        <taxon>Eukaryota</taxon>
        <taxon>Metazoa</taxon>
        <taxon>Cnidaria</taxon>
        <taxon>Anthozoa</taxon>
        <taxon>Hexacorallia</taxon>
        <taxon>Actiniaria</taxon>
        <taxon>Actiniidae</taxon>
        <taxon>Actinia</taxon>
    </lineage>
</organism>
<evidence type="ECO:0000313" key="6">
    <source>
        <dbReference type="Proteomes" id="UP000515163"/>
    </source>
</evidence>
<dbReference type="Pfam" id="PF00010">
    <property type="entry name" value="HLH"/>
    <property type="match status" value="1"/>
</dbReference>
<gene>
    <name evidence="7" type="primary">LOC116298319</name>
</gene>
<dbReference type="SUPFAM" id="SSF47459">
    <property type="entry name" value="HLH, helix-loop-helix DNA-binding domain"/>
    <property type="match status" value="1"/>
</dbReference>